<sequence>MTSSTKLANTKNLMNCVHCFKQDIVKPKAKSHTGIAIDYLDLIENTNSFIRELKSTASGWVYSSEKYNHILTKELSQRDGDIQNAISIIEQTIKMKFRKGCPQGQYGELLLFNLIQHFFHAAPLLRKMPITTNPNLERHGADAIHYLKNENGHIFYLGESKCYKSNYKFNEALSESVNSILTTLSNIQSEIQLYQHDDFIDPILQPIADGLINNTLDNPTFELVCLIVYTETSKVEAPSANEIRAKIEEIVQNRWDNTTDRLYENFHTGYISRINYIVFPSWSLEKLLESFED</sequence>
<dbReference type="InterPro" id="IPR014976">
    <property type="entry name" value="AbpA_HamA_C"/>
</dbReference>
<organism evidence="2 3">
    <name type="scientific">Candidatus Pantoea symbiotica</name>
    <dbReference type="NCBI Taxonomy" id="1884370"/>
    <lineage>
        <taxon>Bacteria</taxon>
        <taxon>Pseudomonadati</taxon>
        <taxon>Pseudomonadota</taxon>
        <taxon>Gammaproteobacteria</taxon>
        <taxon>Enterobacterales</taxon>
        <taxon>Erwiniaceae</taxon>
        <taxon>Pantoea</taxon>
    </lineage>
</organism>
<name>A0A1I3VE55_9GAMM</name>
<evidence type="ECO:0000259" key="1">
    <source>
        <dbReference type="Pfam" id="PF08878"/>
    </source>
</evidence>
<accession>A0A1I3VE55</accession>
<dbReference type="Proteomes" id="UP000198841">
    <property type="component" value="Unassembled WGS sequence"/>
</dbReference>
<proteinExistence type="predicted"/>
<keyword evidence="3" id="KW-1185">Reference proteome</keyword>
<gene>
    <name evidence="2" type="ORF">SAMN05518863_103335</name>
</gene>
<feature type="domain" description="Anti-bacteriophage protein A/HamA C-terminal" evidence="1">
    <location>
        <begin position="30"/>
        <end position="292"/>
    </location>
</feature>
<evidence type="ECO:0000313" key="2">
    <source>
        <dbReference type="EMBL" id="SFJ92441.1"/>
    </source>
</evidence>
<dbReference type="EMBL" id="FOSD01000003">
    <property type="protein sequence ID" value="SFJ92441.1"/>
    <property type="molecule type" value="Genomic_DNA"/>
</dbReference>
<comment type="caution">
    <text evidence="2">The sequence shown here is derived from an EMBL/GenBank/DDBJ whole genome shotgun (WGS) entry which is preliminary data.</text>
</comment>
<evidence type="ECO:0000313" key="3">
    <source>
        <dbReference type="Proteomes" id="UP000198841"/>
    </source>
</evidence>
<dbReference type="Pfam" id="PF08878">
    <property type="entry name" value="HamA"/>
    <property type="match status" value="1"/>
</dbReference>
<protein>
    <recommendedName>
        <fullName evidence="1">Anti-bacteriophage protein A/HamA C-terminal domain-containing protein</fullName>
    </recommendedName>
</protein>
<dbReference type="RefSeq" id="WP_091003625.1">
    <property type="nucleotide sequence ID" value="NZ_FOSD01000003.1"/>
</dbReference>
<reference evidence="2 3" key="1">
    <citation type="submission" date="2016-10" db="EMBL/GenBank/DDBJ databases">
        <authorList>
            <person name="Varghese N."/>
            <person name="Submissions S."/>
        </authorList>
    </citation>
    <scope>NUCLEOTIDE SEQUENCE [LARGE SCALE GENOMIC DNA]</scope>
    <source>
        <strain evidence="2 3">YR512</strain>
    </source>
</reference>